<dbReference type="PANTHER" id="PTHR48051:SF1">
    <property type="entry name" value="RAS SUPPRESSOR PROTEIN 1"/>
    <property type="match status" value="1"/>
</dbReference>
<keyword evidence="1" id="KW-0433">Leucine-rich repeat</keyword>
<name>A0A210PQ28_MIZYE</name>
<protein>
    <submittedName>
        <fullName evidence="3">Leucine-rich repeat-containing protein 8A</fullName>
    </submittedName>
</protein>
<keyword evidence="2" id="KW-0677">Repeat</keyword>
<organism evidence="3 4">
    <name type="scientific">Mizuhopecten yessoensis</name>
    <name type="common">Japanese scallop</name>
    <name type="synonym">Patinopecten yessoensis</name>
    <dbReference type="NCBI Taxonomy" id="6573"/>
    <lineage>
        <taxon>Eukaryota</taxon>
        <taxon>Metazoa</taxon>
        <taxon>Spiralia</taxon>
        <taxon>Lophotrochozoa</taxon>
        <taxon>Mollusca</taxon>
        <taxon>Bivalvia</taxon>
        <taxon>Autobranchia</taxon>
        <taxon>Pteriomorphia</taxon>
        <taxon>Pectinida</taxon>
        <taxon>Pectinoidea</taxon>
        <taxon>Pectinidae</taxon>
        <taxon>Mizuhopecten</taxon>
    </lineage>
</organism>
<dbReference type="OrthoDB" id="17912at2759"/>
<gene>
    <name evidence="3" type="ORF">KP79_PYT09931</name>
</gene>
<dbReference type="GO" id="GO:0005737">
    <property type="term" value="C:cytoplasm"/>
    <property type="evidence" value="ECO:0007669"/>
    <property type="project" value="TreeGrafter"/>
</dbReference>
<dbReference type="InterPro" id="IPR050216">
    <property type="entry name" value="LRR_domain-containing"/>
</dbReference>
<evidence type="ECO:0000256" key="1">
    <source>
        <dbReference type="ARBA" id="ARBA00022614"/>
    </source>
</evidence>
<dbReference type="Proteomes" id="UP000242188">
    <property type="component" value="Unassembled WGS sequence"/>
</dbReference>
<dbReference type="AlphaFoldDB" id="A0A210PQ28"/>
<keyword evidence="4" id="KW-1185">Reference proteome</keyword>
<proteinExistence type="predicted"/>
<evidence type="ECO:0000313" key="3">
    <source>
        <dbReference type="EMBL" id="OWF38609.1"/>
    </source>
</evidence>
<sequence length="400" mass="46460">MTHVFCGFELLMFKRFHTCPEQWIELKRTLFQKGDGADTEHLGKIPQSLWFLSVALHKRPDFLLQLIREETEREMKKKLRKPGVTLLWTYLNNHNFTEFHLDSIFKYGDDNKLPKEIFRCPNVKFLSLKYNCLENLPSDVGRMQQLEYLALTNNKLQVQSIPYTLVFCRKLKTILLDNNILDALPGFLLKMPSIKTVHRHGNHNYFKSTFMWYHTDVEFRIIPVSGTNTFGTSEPQSLQFWAAKAVIGSKLDFYKDPSVALVLKDYISDIYHMFRVCHFCTTACLPDQIGYKVITFKNPYLGNTCVPFQHWACSIDCAKALEVPARMEQIQAALRLDSLYEEYVEECTQMFYHTRHSKAVCSCFTSRTTEYVPPLNKETWLATPHSPGASSSRNNQCAIS</sequence>
<comment type="caution">
    <text evidence="3">The sequence shown here is derived from an EMBL/GenBank/DDBJ whole genome shotgun (WGS) entry which is preliminary data.</text>
</comment>
<dbReference type="InterPro" id="IPR032675">
    <property type="entry name" value="LRR_dom_sf"/>
</dbReference>
<evidence type="ECO:0000256" key="2">
    <source>
        <dbReference type="ARBA" id="ARBA00022737"/>
    </source>
</evidence>
<dbReference type="EMBL" id="NEDP02005560">
    <property type="protein sequence ID" value="OWF38609.1"/>
    <property type="molecule type" value="Genomic_DNA"/>
</dbReference>
<dbReference type="Gene3D" id="3.80.10.10">
    <property type="entry name" value="Ribonuclease Inhibitor"/>
    <property type="match status" value="1"/>
</dbReference>
<accession>A0A210PQ28</accession>
<evidence type="ECO:0000313" key="4">
    <source>
        <dbReference type="Proteomes" id="UP000242188"/>
    </source>
</evidence>
<dbReference type="STRING" id="6573.A0A210PQ28"/>
<dbReference type="PANTHER" id="PTHR48051">
    <property type="match status" value="1"/>
</dbReference>
<dbReference type="SUPFAM" id="SSF52058">
    <property type="entry name" value="L domain-like"/>
    <property type="match status" value="1"/>
</dbReference>
<reference evidence="3 4" key="1">
    <citation type="journal article" date="2017" name="Nat. Ecol. Evol.">
        <title>Scallop genome provides insights into evolution of bilaterian karyotype and development.</title>
        <authorList>
            <person name="Wang S."/>
            <person name="Zhang J."/>
            <person name="Jiao W."/>
            <person name="Li J."/>
            <person name="Xun X."/>
            <person name="Sun Y."/>
            <person name="Guo X."/>
            <person name="Huan P."/>
            <person name="Dong B."/>
            <person name="Zhang L."/>
            <person name="Hu X."/>
            <person name="Sun X."/>
            <person name="Wang J."/>
            <person name="Zhao C."/>
            <person name="Wang Y."/>
            <person name="Wang D."/>
            <person name="Huang X."/>
            <person name="Wang R."/>
            <person name="Lv J."/>
            <person name="Li Y."/>
            <person name="Zhang Z."/>
            <person name="Liu B."/>
            <person name="Lu W."/>
            <person name="Hui Y."/>
            <person name="Liang J."/>
            <person name="Zhou Z."/>
            <person name="Hou R."/>
            <person name="Li X."/>
            <person name="Liu Y."/>
            <person name="Li H."/>
            <person name="Ning X."/>
            <person name="Lin Y."/>
            <person name="Zhao L."/>
            <person name="Xing Q."/>
            <person name="Dou J."/>
            <person name="Li Y."/>
            <person name="Mao J."/>
            <person name="Guo H."/>
            <person name="Dou H."/>
            <person name="Li T."/>
            <person name="Mu C."/>
            <person name="Jiang W."/>
            <person name="Fu Q."/>
            <person name="Fu X."/>
            <person name="Miao Y."/>
            <person name="Liu J."/>
            <person name="Yu Q."/>
            <person name="Li R."/>
            <person name="Liao H."/>
            <person name="Li X."/>
            <person name="Kong Y."/>
            <person name="Jiang Z."/>
            <person name="Chourrout D."/>
            <person name="Li R."/>
            <person name="Bao Z."/>
        </authorList>
    </citation>
    <scope>NUCLEOTIDE SEQUENCE [LARGE SCALE GENOMIC DNA]</scope>
    <source>
        <strain evidence="3 4">PY_sf001</strain>
    </source>
</reference>